<accession>A0A4Q4KH61</accession>
<dbReference type="EMBL" id="SETE01000007">
    <property type="protein sequence ID" value="RYM32168.1"/>
    <property type="molecule type" value="Genomic_DNA"/>
</dbReference>
<feature type="signal peptide" evidence="2">
    <location>
        <begin position="1"/>
        <end position="21"/>
    </location>
</feature>
<evidence type="ECO:0000313" key="5">
    <source>
        <dbReference type="Proteomes" id="UP000293952"/>
    </source>
</evidence>
<dbReference type="PANTHER" id="PTHR18966">
    <property type="entry name" value="IONOTROPIC GLUTAMATE RECEPTOR"/>
    <property type="match status" value="1"/>
</dbReference>
<feature type="transmembrane region" description="Helical" evidence="1">
    <location>
        <begin position="167"/>
        <end position="187"/>
    </location>
</feature>
<dbReference type="OrthoDB" id="9799090at2"/>
<dbReference type="GO" id="GO:0016020">
    <property type="term" value="C:membrane"/>
    <property type="evidence" value="ECO:0007669"/>
    <property type="project" value="UniProtKB-SubCell"/>
</dbReference>
<name>A0A4Q4KH61_9FLAO</name>
<evidence type="ECO:0000256" key="1">
    <source>
        <dbReference type="SAM" id="Phobius"/>
    </source>
</evidence>
<evidence type="ECO:0000313" key="4">
    <source>
        <dbReference type="EMBL" id="RYM32168.1"/>
    </source>
</evidence>
<feature type="transmembrane region" description="Helical" evidence="1">
    <location>
        <begin position="199"/>
        <end position="223"/>
    </location>
</feature>
<gene>
    <name evidence="4" type="ORF">ERX46_15920</name>
</gene>
<keyword evidence="2" id="KW-0732">Signal</keyword>
<organism evidence="4 5">
    <name type="scientific">Brumimicrobium glaciale</name>
    <dbReference type="NCBI Taxonomy" id="200475"/>
    <lineage>
        <taxon>Bacteria</taxon>
        <taxon>Pseudomonadati</taxon>
        <taxon>Bacteroidota</taxon>
        <taxon>Flavobacteriia</taxon>
        <taxon>Flavobacteriales</taxon>
        <taxon>Crocinitomicaceae</taxon>
        <taxon>Brumimicrobium</taxon>
    </lineage>
</organism>
<dbReference type="SUPFAM" id="SSF53850">
    <property type="entry name" value="Periplasmic binding protein-like II"/>
    <property type="match status" value="1"/>
</dbReference>
<protein>
    <submittedName>
        <fullName evidence="4">Transporter substrate-binding domain-containing protein</fullName>
    </submittedName>
</protein>
<evidence type="ECO:0000259" key="3">
    <source>
        <dbReference type="SMART" id="SM00062"/>
    </source>
</evidence>
<dbReference type="GO" id="GO:0015276">
    <property type="term" value="F:ligand-gated monoatomic ion channel activity"/>
    <property type="evidence" value="ECO:0007669"/>
    <property type="project" value="InterPro"/>
</dbReference>
<dbReference type="Gene3D" id="1.10.287.70">
    <property type="match status" value="1"/>
</dbReference>
<keyword evidence="5" id="KW-1185">Reference proteome</keyword>
<keyword evidence="1" id="KW-0812">Transmembrane</keyword>
<dbReference type="Gene3D" id="3.40.190.10">
    <property type="entry name" value="Periplasmic binding protein-like II"/>
    <property type="match status" value="2"/>
</dbReference>
<reference evidence="4 5" key="1">
    <citation type="submission" date="2019-02" db="EMBL/GenBank/DDBJ databases">
        <title>Genome sequence of the sea-ice species Brumimicrobium glaciale.</title>
        <authorList>
            <person name="Bowman J.P."/>
        </authorList>
    </citation>
    <scope>NUCLEOTIDE SEQUENCE [LARGE SCALE GENOMIC DNA]</scope>
    <source>
        <strain evidence="4 5">IC156</strain>
    </source>
</reference>
<feature type="transmembrane region" description="Helical" evidence="1">
    <location>
        <begin position="129"/>
        <end position="155"/>
    </location>
</feature>
<dbReference type="InterPro" id="IPR015683">
    <property type="entry name" value="Ionotropic_Glu_rcpt"/>
</dbReference>
<evidence type="ECO:0000256" key="2">
    <source>
        <dbReference type="SAM" id="SignalP"/>
    </source>
</evidence>
<dbReference type="Proteomes" id="UP000293952">
    <property type="component" value="Unassembled WGS sequence"/>
</dbReference>
<feature type="domain" description="Solute-binding protein family 3/N-terminal" evidence="3">
    <location>
        <begin position="24"/>
        <end position="354"/>
    </location>
</feature>
<dbReference type="Pfam" id="PF00497">
    <property type="entry name" value="SBP_bac_3"/>
    <property type="match status" value="1"/>
</dbReference>
<comment type="caution">
    <text evidence="4">The sequence shown here is derived from an EMBL/GenBank/DDBJ whole genome shotgun (WGS) entry which is preliminary data.</text>
</comment>
<dbReference type="AlphaFoldDB" id="A0A4Q4KH61"/>
<keyword evidence="1" id="KW-1133">Transmembrane helix</keyword>
<proteinExistence type="predicted"/>
<dbReference type="SUPFAM" id="SSF81324">
    <property type="entry name" value="Voltage-gated potassium channels"/>
    <property type="match status" value="1"/>
</dbReference>
<dbReference type="Pfam" id="PF07885">
    <property type="entry name" value="Ion_trans_2"/>
    <property type="match status" value="1"/>
</dbReference>
<dbReference type="InterPro" id="IPR001638">
    <property type="entry name" value="Solute-binding_3/MltF_N"/>
</dbReference>
<dbReference type="InterPro" id="IPR013099">
    <property type="entry name" value="K_chnl_dom"/>
</dbReference>
<feature type="chain" id="PRO_5020778471" evidence="2">
    <location>
        <begin position="22"/>
        <end position="356"/>
    </location>
</feature>
<dbReference type="SMART" id="SM00062">
    <property type="entry name" value="PBPb"/>
    <property type="match status" value="1"/>
</dbReference>
<dbReference type="PRINTS" id="PR00169">
    <property type="entry name" value="KCHANNEL"/>
</dbReference>
<sequence>MRFTFLLLSVFTLLIGQNSFAQDSLRVGYVNSAPFIYEENDKLQGPISWLWYNVSEDNNFHCEYIRLESIELLQELENGTIDLALYPLTITSNRTKVIDFSVPFYLAHSGLVTKESSSWDRTMLFLESFFSFNFFSALGSLILILFIFGFLTWRFERIGNEEEFGDGINGLWSGFWWAAVTMTTVGYGDKSPKTTGGRIVALIWMFTAVIIISGLTASIASSLTVTELESRSNDIATFKKRKLGTVQTSSSHEWMKDNFYNNSKLYERKEDLLPALLNGEVEAVVYDLPLLREMVKSDTANKFDVLPLTFNPQYYAIGMKPNINDTLKKKINTFLLKHTESLEWKVVLGEYDLMVE</sequence>
<keyword evidence="1" id="KW-0472">Membrane</keyword>